<dbReference type="PANTHER" id="PTHR43044">
    <property type="match status" value="1"/>
</dbReference>
<evidence type="ECO:0000256" key="1">
    <source>
        <dbReference type="ARBA" id="ARBA00004651"/>
    </source>
</evidence>
<sequence>MLERPGKIWWGVFLLDLAILSLGLIAERNQIVYGIGAAGHTRPVMWASYVTNFVFWVGIAHCGTLVSAILFLFRSHFRRAVYRVAEAMTVFGVLTAGLFPIVHLGRPWFAYWLFPYPNQRGIWPNFRSPLEWDVFAVTTYLTMSSIFFIVGIIPDAAVQRDNAKNRFHRLLGTIFSFGWRGANTQWKHFYSAYLYFAAFATPLVLSVHSVVSWDFAMAQIPGWHSTIFAPYFVAGAIFSGVALVINLLIIIRKGFKLEHIVTADHIEKLAKLVLLTSTIVGYSYMVEFFCAWYGPSRFERDMFWWRFTGHFWWAAWIMFTCNVIIPLLLWFKKVRRNMTVLFIIMLFVNVGMWFERFVIIVSSLAHPFNPSTWGVNYRMDWTEAAILAGSFAWFGMYFLLFIRLLPAISVAEVKETLAPPMRGGHA</sequence>
<feature type="transmembrane region" description="Helical" evidence="7">
    <location>
        <begin position="310"/>
        <end position="331"/>
    </location>
</feature>
<dbReference type="Proteomes" id="UP000807850">
    <property type="component" value="Unassembled WGS sequence"/>
</dbReference>
<feature type="transmembrane region" description="Helical" evidence="7">
    <location>
        <begin position="231"/>
        <end position="251"/>
    </location>
</feature>
<evidence type="ECO:0000313" key="9">
    <source>
        <dbReference type="Proteomes" id="UP000807850"/>
    </source>
</evidence>
<keyword evidence="4 7" id="KW-0812">Transmembrane</keyword>
<evidence type="ECO:0000313" key="8">
    <source>
        <dbReference type="EMBL" id="MBI3540182.1"/>
    </source>
</evidence>
<keyword evidence="3" id="KW-1003">Cell membrane</keyword>
<feature type="transmembrane region" description="Helical" evidence="7">
    <location>
        <begin position="384"/>
        <end position="405"/>
    </location>
</feature>
<feature type="transmembrane region" description="Helical" evidence="7">
    <location>
        <begin position="338"/>
        <end position="364"/>
    </location>
</feature>
<accession>A0A9D6LB44</accession>
<dbReference type="Pfam" id="PF03916">
    <property type="entry name" value="NrfD"/>
    <property type="match status" value="1"/>
</dbReference>
<evidence type="ECO:0000256" key="5">
    <source>
        <dbReference type="ARBA" id="ARBA00022989"/>
    </source>
</evidence>
<evidence type="ECO:0000256" key="3">
    <source>
        <dbReference type="ARBA" id="ARBA00022475"/>
    </source>
</evidence>
<feature type="transmembrane region" description="Helical" evidence="7">
    <location>
        <begin position="7"/>
        <end position="26"/>
    </location>
</feature>
<feature type="transmembrane region" description="Helical" evidence="7">
    <location>
        <begin position="85"/>
        <end position="114"/>
    </location>
</feature>
<keyword evidence="6 7" id="KW-0472">Membrane</keyword>
<feature type="transmembrane region" description="Helical" evidence="7">
    <location>
        <begin position="46"/>
        <end position="73"/>
    </location>
</feature>
<gene>
    <name evidence="8" type="primary">nrfD</name>
    <name evidence="8" type="ORF">HY076_07915</name>
</gene>
<comment type="similarity">
    <text evidence="2">Belongs to the NrfD family.</text>
</comment>
<proteinExistence type="inferred from homology"/>
<evidence type="ECO:0000256" key="6">
    <source>
        <dbReference type="ARBA" id="ARBA00023136"/>
    </source>
</evidence>
<name>A0A9D6LB44_UNCEI</name>
<dbReference type="EMBL" id="JACQAY010000259">
    <property type="protein sequence ID" value="MBI3540182.1"/>
    <property type="molecule type" value="Genomic_DNA"/>
</dbReference>
<protein>
    <submittedName>
        <fullName evidence="8">Polysulfide reductase NrfD</fullName>
    </submittedName>
</protein>
<feature type="transmembrane region" description="Helical" evidence="7">
    <location>
        <begin position="272"/>
        <end position="294"/>
    </location>
</feature>
<comment type="subcellular location">
    <subcellularLocation>
        <location evidence="1">Cell membrane</location>
        <topology evidence="1">Multi-pass membrane protein</topology>
    </subcellularLocation>
</comment>
<comment type="caution">
    <text evidence="8">The sequence shown here is derived from an EMBL/GenBank/DDBJ whole genome shotgun (WGS) entry which is preliminary data.</text>
</comment>
<feature type="transmembrane region" description="Helical" evidence="7">
    <location>
        <begin position="192"/>
        <end position="211"/>
    </location>
</feature>
<dbReference type="InterPro" id="IPR005614">
    <property type="entry name" value="NrfD-like"/>
</dbReference>
<evidence type="ECO:0000256" key="7">
    <source>
        <dbReference type="SAM" id="Phobius"/>
    </source>
</evidence>
<reference evidence="8" key="1">
    <citation type="submission" date="2020-07" db="EMBL/GenBank/DDBJ databases">
        <title>Huge and variable diversity of episymbiotic CPR bacteria and DPANN archaea in groundwater ecosystems.</title>
        <authorList>
            <person name="He C.Y."/>
            <person name="Keren R."/>
            <person name="Whittaker M."/>
            <person name="Farag I.F."/>
            <person name="Doudna J."/>
            <person name="Cate J.H.D."/>
            <person name="Banfield J.F."/>
        </authorList>
    </citation>
    <scope>NUCLEOTIDE SEQUENCE</scope>
    <source>
        <strain evidence="8">NC_groundwater_928_Pr1_S-0.2um_72_17</strain>
    </source>
</reference>
<evidence type="ECO:0000256" key="4">
    <source>
        <dbReference type="ARBA" id="ARBA00022692"/>
    </source>
</evidence>
<dbReference type="AlphaFoldDB" id="A0A9D6LB44"/>
<keyword evidence="5 7" id="KW-1133">Transmembrane helix</keyword>
<dbReference type="GO" id="GO:0005886">
    <property type="term" value="C:plasma membrane"/>
    <property type="evidence" value="ECO:0007669"/>
    <property type="project" value="UniProtKB-SubCell"/>
</dbReference>
<organism evidence="8 9">
    <name type="scientific">Eiseniibacteriota bacterium</name>
    <dbReference type="NCBI Taxonomy" id="2212470"/>
    <lineage>
        <taxon>Bacteria</taxon>
        <taxon>Candidatus Eiseniibacteriota</taxon>
    </lineage>
</organism>
<dbReference type="PANTHER" id="PTHR43044:SF2">
    <property type="entry name" value="POLYSULPHIDE REDUCTASE NRFD"/>
    <property type="match status" value="1"/>
</dbReference>
<evidence type="ECO:0000256" key="2">
    <source>
        <dbReference type="ARBA" id="ARBA00008929"/>
    </source>
</evidence>
<feature type="transmembrane region" description="Helical" evidence="7">
    <location>
        <begin position="134"/>
        <end position="158"/>
    </location>
</feature>